<dbReference type="PANTHER" id="PTHR15154:SF2">
    <property type="entry name" value="HAMARTIN"/>
    <property type="match status" value="1"/>
</dbReference>
<accession>A0A553NEN0</accession>
<protein>
    <recommendedName>
        <fullName evidence="5">Tuberous sclerosis 1</fullName>
    </recommendedName>
</protein>
<comment type="caution">
    <text evidence="3">The sequence shown here is derived from an EMBL/GenBank/DDBJ whole genome shotgun (WGS) entry which is preliminary data.</text>
</comment>
<name>A0A553NEN0_TIGCA</name>
<dbReference type="SUPFAM" id="SSF48371">
    <property type="entry name" value="ARM repeat"/>
    <property type="match status" value="1"/>
</dbReference>
<evidence type="ECO:0000256" key="2">
    <source>
        <dbReference type="SAM" id="MobiDB-lite"/>
    </source>
</evidence>
<dbReference type="STRING" id="6832.A0A553NEN0"/>
<feature type="compositionally biased region" description="Polar residues" evidence="2">
    <location>
        <begin position="511"/>
        <end position="523"/>
    </location>
</feature>
<feature type="region of interest" description="Disordered" evidence="2">
    <location>
        <begin position="588"/>
        <end position="640"/>
    </location>
</feature>
<dbReference type="AlphaFoldDB" id="A0A553NEN0"/>
<feature type="compositionally biased region" description="Low complexity" evidence="2">
    <location>
        <begin position="690"/>
        <end position="700"/>
    </location>
</feature>
<keyword evidence="1" id="KW-0175">Coiled coil</keyword>
<feature type="region of interest" description="Disordered" evidence="2">
    <location>
        <begin position="679"/>
        <end position="700"/>
    </location>
</feature>
<dbReference type="Proteomes" id="UP000318571">
    <property type="component" value="Chromosome 10"/>
</dbReference>
<proteinExistence type="predicted"/>
<evidence type="ECO:0000256" key="1">
    <source>
        <dbReference type="SAM" id="Coils"/>
    </source>
</evidence>
<feature type="region of interest" description="Disordered" evidence="2">
    <location>
        <begin position="490"/>
        <end position="531"/>
    </location>
</feature>
<evidence type="ECO:0008006" key="5">
    <source>
        <dbReference type="Google" id="ProtNLM"/>
    </source>
</evidence>
<sequence length="1228" mass="137653">MAHPVAQGPPLVANSAPINSLEDLFRILESGQPNDVVQEIQQIIHEQFNEVKEPYLVNGLYDYCQSKDSPGVLDLLLSVPDPHDKFLFDKILESLRQSGSSRLHGLSILGYIVRKQPPWLYKVTQHAVMKEIIRILKNEEDLMVLMSALMDLLALMPIVPTYVGPFLHDLFDAFSRLASWRYVNLNDLPQIQKIHVQIGLYAFFHRLYGMFPCNFLSYLRSQYSETHKDHQLVFNHTIRPMLHTVRMHPLLVTHSRDQEKNSARWKKLELHDVLVESSRYSLISQESTKEDQLEPLFSPMNPYGTMRDISAPDIRDICSVINHDPFWTPGKRLDVSSPPVMPASNGKSVIPSPVSIEAATTKTSTASSVSTHNTNKLTVNLSQAQRNITPIESPPEAAIEATPESTPFVTPVKDDTFRFVRPGPTVGVSRQLRLDSVPPPRSPKVPHPLSPMKEHASPFRFDRRDSIFVDQLPGGAPGGFSKLGGAIKLDTPDSPIPSKDTPIKADDVWSSRPSPVKFTNQRPDQFPIKPEPERPELFLAAKMRALDEALDDPGKEEVSRFGLSVPEWETHSSMHLDSFFGAQEDPEVSNLTGGQGLHGIPGETPDPRDLSTRHITPRICGPSCSGTPSRATSRLSSSSQVMNDGDSIHGLFGPSLSDLYGWYMIRTITSWQPDPPAISSRPRSAFQDNSSVPSVVGTPSGATPAIATECISGGLHAPSTESVHDLVRQVRGRIRYFSMCAPGELEIQREVQDVIDEENKPSVDSHRHAKRASSCPEEHLMHQMAMEHHGGGIRDGIYEETKDSAVQTDEYVVFPYEHLFPSVIPMAMLINTNGSKRADPEPNPYEDLDRCVESAIADLESKNGSTSEDPKVLKNQLLLLHNALLFERHRREILGTRNRRLLGKTKSSRILEEENTALRDQLQIVETEIASLLDQLELVRKEKHRMEEARGKEAKQRDEQIEELVSEKANLKETLREMNDKLSRQADEMKRTKQEMIKLEAGLFRANSEIHVLEQKDKSRKCAESEVVRLRQEIILLGEIHQKFREQLIQQPATINHKRESLYIQAFENQLGGKFGYTWSAMENSLMSKSADLEGARARINDLEQIVTKKDINITELKKMIKIIKVHVIYYSIISQEENLENVSIVEGANETLIETQGQLEAKILQLQDKLSQASRGAVRRGGGVTHSIGGVSASSYRPPGFLSHSANVDIRQPIPESEAISTDSADK</sequence>
<dbReference type="PANTHER" id="PTHR15154">
    <property type="entry name" value="HAMARTIN"/>
    <property type="match status" value="1"/>
</dbReference>
<feature type="coiled-coil region" evidence="1">
    <location>
        <begin position="908"/>
        <end position="1033"/>
    </location>
</feature>
<dbReference type="GO" id="GO:0032007">
    <property type="term" value="P:negative regulation of TOR signaling"/>
    <property type="evidence" value="ECO:0007669"/>
    <property type="project" value="TreeGrafter"/>
</dbReference>
<keyword evidence="4" id="KW-1185">Reference proteome</keyword>
<reference evidence="3 4" key="1">
    <citation type="journal article" date="2018" name="Nat. Ecol. Evol.">
        <title>Genomic signatures of mitonuclear coevolution across populations of Tigriopus californicus.</title>
        <authorList>
            <person name="Barreto F.S."/>
            <person name="Watson E.T."/>
            <person name="Lima T.G."/>
            <person name="Willett C.S."/>
            <person name="Edmands S."/>
            <person name="Li W."/>
            <person name="Burton R.S."/>
        </authorList>
    </citation>
    <scope>NUCLEOTIDE SEQUENCE [LARGE SCALE GENOMIC DNA]</scope>
    <source>
        <strain evidence="3 4">San Diego</strain>
    </source>
</reference>
<feature type="compositionally biased region" description="Low complexity" evidence="2">
    <location>
        <begin position="629"/>
        <end position="639"/>
    </location>
</feature>
<dbReference type="Pfam" id="PF04388">
    <property type="entry name" value="Hamartin"/>
    <property type="match status" value="2"/>
</dbReference>
<evidence type="ECO:0000313" key="4">
    <source>
        <dbReference type="Proteomes" id="UP000318571"/>
    </source>
</evidence>
<dbReference type="InterPro" id="IPR016024">
    <property type="entry name" value="ARM-type_fold"/>
</dbReference>
<dbReference type="GO" id="GO:0033596">
    <property type="term" value="C:TSC1-TSC2 complex"/>
    <property type="evidence" value="ECO:0007669"/>
    <property type="project" value="TreeGrafter"/>
</dbReference>
<evidence type="ECO:0000313" key="3">
    <source>
        <dbReference type="EMBL" id="TRY63829.1"/>
    </source>
</evidence>
<gene>
    <name evidence="3" type="ORF">TCAL_11163</name>
</gene>
<feature type="compositionally biased region" description="Pro residues" evidence="2">
    <location>
        <begin position="437"/>
        <end position="449"/>
    </location>
</feature>
<dbReference type="OMA" id="NRMASYS"/>
<dbReference type="EMBL" id="VCGU01000458">
    <property type="protein sequence ID" value="TRY63829.1"/>
    <property type="molecule type" value="Genomic_DNA"/>
</dbReference>
<feature type="region of interest" description="Disordered" evidence="2">
    <location>
        <begin position="430"/>
        <end position="452"/>
    </location>
</feature>
<organism evidence="3 4">
    <name type="scientific">Tigriopus californicus</name>
    <name type="common">Marine copepod</name>
    <dbReference type="NCBI Taxonomy" id="6832"/>
    <lineage>
        <taxon>Eukaryota</taxon>
        <taxon>Metazoa</taxon>
        <taxon>Ecdysozoa</taxon>
        <taxon>Arthropoda</taxon>
        <taxon>Crustacea</taxon>
        <taxon>Multicrustacea</taxon>
        <taxon>Hexanauplia</taxon>
        <taxon>Copepoda</taxon>
        <taxon>Harpacticoida</taxon>
        <taxon>Harpacticidae</taxon>
        <taxon>Tigriopus</taxon>
    </lineage>
</organism>
<dbReference type="GO" id="GO:0051726">
    <property type="term" value="P:regulation of cell cycle"/>
    <property type="evidence" value="ECO:0007669"/>
    <property type="project" value="TreeGrafter"/>
</dbReference>
<dbReference type="GO" id="GO:0008285">
    <property type="term" value="P:negative regulation of cell population proliferation"/>
    <property type="evidence" value="ECO:0007669"/>
    <property type="project" value="TreeGrafter"/>
</dbReference>
<dbReference type="InterPro" id="IPR007483">
    <property type="entry name" value="Hamartin"/>
</dbReference>